<dbReference type="InterPro" id="IPR050266">
    <property type="entry name" value="AB_hydrolase_sf"/>
</dbReference>
<dbReference type="Proteomes" id="UP000813018">
    <property type="component" value="Unassembled WGS sequence"/>
</dbReference>
<sequence length="332" mass="37735">MRFLKYVFLLVVLFALPLLVQGQVPATLNATLDGYKYPYEVKYTTVTLEGKPVRIAYMDVKASNGNSNAPVVLLLHGKNFFGAYWKQTIEHLSKNGFRVIVPDQVGFGKSDKPEVYYTFHQLAQNTRQLLSDLGVQKAAVVGHSMGGMLATRFALMYPEVTTKLVLENPIGLEDYRLFVPYKSLYELLKNELKTTEESIRKYHQTYYTSWKPEYDEWVKVPAAQTKHPVYDKVAKVSALTYAMIYQQPVVYEFSKLKVPTMLVIGQQDRTIAGKGFIEDKQKLNEHGQYPKLGKETARAIPGAKLVELPNVGHIPHLEATSQFHNHLVSFLK</sequence>
<accession>A0ABS7CSC3</accession>
<dbReference type="PANTHER" id="PTHR43798">
    <property type="entry name" value="MONOACYLGLYCEROL LIPASE"/>
    <property type="match status" value="1"/>
</dbReference>
<evidence type="ECO:0000313" key="3">
    <source>
        <dbReference type="Proteomes" id="UP000813018"/>
    </source>
</evidence>
<dbReference type="InterPro" id="IPR000639">
    <property type="entry name" value="Epox_hydrolase-like"/>
</dbReference>
<dbReference type="GO" id="GO:0016787">
    <property type="term" value="F:hydrolase activity"/>
    <property type="evidence" value="ECO:0007669"/>
    <property type="project" value="UniProtKB-KW"/>
</dbReference>
<reference evidence="2 3" key="1">
    <citation type="journal article" date="2016" name="Int. J. Syst. Evol. Microbiol.">
        <title>Pontibacter aydingkolensis sp. nov., isolated from soil of a salt lake.</title>
        <authorList>
            <person name="Osman G."/>
            <person name="Zhang T."/>
            <person name="Lou K."/>
            <person name="Gao Y."/>
            <person name="Chang W."/>
            <person name="Lin Q."/>
            <person name="Yang H.M."/>
            <person name="Huo X.D."/>
            <person name="Wang N."/>
        </authorList>
    </citation>
    <scope>NUCLEOTIDE SEQUENCE [LARGE SCALE GENOMIC DNA]</scope>
    <source>
        <strain evidence="2 3">KACC 19255</strain>
    </source>
</reference>
<dbReference type="PRINTS" id="PR00412">
    <property type="entry name" value="EPOXHYDRLASE"/>
</dbReference>
<keyword evidence="2" id="KW-0378">Hydrolase</keyword>
<name>A0ABS7CSC3_9BACT</name>
<evidence type="ECO:0000259" key="1">
    <source>
        <dbReference type="Pfam" id="PF00561"/>
    </source>
</evidence>
<dbReference type="InterPro" id="IPR029058">
    <property type="entry name" value="AB_hydrolase_fold"/>
</dbReference>
<evidence type="ECO:0000313" key="2">
    <source>
        <dbReference type="EMBL" id="MBW7466754.1"/>
    </source>
</evidence>
<dbReference type="Pfam" id="PF00561">
    <property type="entry name" value="Abhydrolase_1"/>
    <property type="match status" value="1"/>
</dbReference>
<comment type="caution">
    <text evidence="2">The sequence shown here is derived from an EMBL/GenBank/DDBJ whole genome shotgun (WGS) entry which is preliminary data.</text>
</comment>
<dbReference type="PRINTS" id="PR00111">
    <property type="entry name" value="ABHYDROLASE"/>
</dbReference>
<feature type="domain" description="AB hydrolase-1" evidence="1">
    <location>
        <begin position="70"/>
        <end position="319"/>
    </location>
</feature>
<dbReference type="SUPFAM" id="SSF53474">
    <property type="entry name" value="alpha/beta-Hydrolases"/>
    <property type="match status" value="1"/>
</dbReference>
<keyword evidence="3" id="KW-1185">Reference proteome</keyword>
<dbReference type="InterPro" id="IPR000073">
    <property type="entry name" value="AB_hydrolase_1"/>
</dbReference>
<protein>
    <submittedName>
        <fullName evidence="2">Alpha/beta hydrolase</fullName>
    </submittedName>
</protein>
<dbReference type="Gene3D" id="3.40.50.1820">
    <property type="entry name" value="alpha/beta hydrolase"/>
    <property type="match status" value="1"/>
</dbReference>
<dbReference type="PANTHER" id="PTHR43798:SF33">
    <property type="entry name" value="HYDROLASE, PUTATIVE (AFU_ORTHOLOGUE AFUA_2G14860)-RELATED"/>
    <property type="match status" value="1"/>
</dbReference>
<organism evidence="2 3">
    <name type="scientific">Pontibacter aydingkolensis</name>
    <dbReference type="NCBI Taxonomy" id="1911536"/>
    <lineage>
        <taxon>Bacteria</taxon>
        <taxon>Pseudomonadati</taxon>
        <taxon>Bacteroidota</taxon>
        <taxon>Cytophagia</taxon>
        <taxon>Cytophagales</taxon>
        <taxon>Hymenobacteraceae</taxon>
        <taxon>Pontibacter</taxon>
    </lineage>
</organism>
<dbReference type="EMBL" id="JAHYXK010000004">
    <property type="protein sequence ID" value="MBW7466754.1"/>
    <property type="molecule type" value="Genomic_DNA"/>
</dbReference>
<proteinExistence type="predicted"/>
<gene>
    <name evidence="2" type="ORF">K0O23_06720</name>
</gene>